<dbReference type="PANTHER" id="PTHR42801">
    <property type="entry name" value="THIOREDOXIN-DEPENDENT PEROXIDE REDUCTASE"/>
    <property type="match status" value="1"/>
</dbReference>
<comment type="caution">
    <text evidence="14">The sequence shown here is derived from an EMBL/GenBank/DDBJ whole genome shotgun (WGS) entry which is preliminary data.</text>
</comment>
<comment type="similarity">
    <text evidence="10">Belongs to the peroxiredoxin family. BCP/PrxQ subfamily.</text>
</comment>
<evidence type="ECO:0000313" key="15">
    <source>
        <dbReference type="Proteomes" id="UP000693672"/>
    </source>
</evidence>
<sequence>MIMETVQIGQPVPDFSLQAGGEASFSLSRLRGRKVVIYFYPTDDTPTCTDEACSFRDYNGQFEEWHTTVIGISPDDVASHNRFAAKYELPFLLLSDPDLAVCHLFDVWKQKKLYGREYMGVVRSTFLIDERGVLVKEWRNIRVKGHVDKVLQAVKSI</sequence>
<accession>A0A916K6N2</accession>
<dbReference type="GO" id="GO:0045454">
    <property type="term" value="P:cell redox homeostasis"/>
    <property type="evidence" value="ECO:0007669"/>
    <property type="project" value="TreeGrafter"/>
</dbReference>
<dbReference type="PANTHER" id="PTHR42801:SF4">
    <property type="entry name" value="AHPC_TSA FAMILY PROTEIN"/>
    <property type="match status" value="1"/>
</dbReference>
<evidence type="ECO:0000256" key="12">
    <source>
        <dbReference type="ARBA" id="ARBA00049091"/>
    </source>
</evidence>
<evidence type="ECO:0000256" key="3">
    <source>
        <dbReference type="ARBA" id="ARBA00013017"/>
    </source>
</evidence>
<dbReference type="PROSITE" id="PS51352">
    <property type="entry name" value="THIOREDOXIN_2"/>
    <property type="match status" value="1"/>
</dbReference>
<feature type="domain" description="Thioredoxin" evidence="13">
    <location>
        <begin position="6"/>
        <end position="157"/>
    </location>
</feature>
<evidence type="ECO:0000256" key="8">
    <source>
        <dbReference type="ARBA" id="ARBA00023284"/>
    </source>
</evidence>
<comment type="subunit">
    <text evidence="2">Monomer.</text>
</comment>
<evidence type="ECO:0000256" key="4">
    <source>
        <dbReference type="ARBA" id="ARBA00022559"/>
    </source>
</evidence>
<evidence type="ECO:0000256" key="10">
    <source>
        <dbReference type="ARBA" id="ARBA00038489"/>
    </source>
</evidence>
<comment type="function">
    <text evidence="1">Thiol-specific peroxidase that catalyzes the reduction of hydrogen peroxide and organic hydroperoxides to water and alcohols, respectively. Plays a role in cell protection against oxidative stress by detoxifying peroxides and as sensor of hydrogen peroxide-mediated signaling events.</text>
</comment>
<dbReference type="GO" id="GO:0005737">
    <property type="term" value="C:cytoplasm"/>
    <property type="evidence" value="ECO:0007669"/>
    <property type="project" value="TreeGrafter"/>
</dbReference>
<dbReference type="CDD" id="cd03017">
    <property type="entry name" value="PRX_BCP"/>
    <property type="match status" value="1"/>
</dbReference>
<evidence type="ECO:0000256" key="7">
    <source>
        <dbReference type="ARBA" id="ARBA00023157"/>
    </source>
</evidence>
<dbReference type="InterPro" id="IPR024706">
    <property type="entry name" value="Peroxiredoxin_AhpC-typ"/>
</dbReference>
<evidence type="ECO:0000256" key="2">
    <source>
        <dbReference type="ARBA" id="ARBA00011245"/>
    </source>
</evidence>
<keyword evidence="4 14" id="KW-0575">Peroxidase</keyword>
<organism evidence="14 15">
    <name type="scientific">Paenibacillus solanacearum</name>
    <dbReference type="NCBI Taxonomy" id="2048548"/>
    <lineage>
        <taxon>Bacteria</taxon>
        <taxon>Bacillati</taxon>
        <taxon>Bacillota</taxon>
        <taxon>Bacilli</taxon>
        <taxon>Bacillales</taxon>
        <taxon>Paenibacillaceae</taxon>
        <taxon>Paenibacillus</taxon>
    </lineage>
</organism>
<evidence type="ECO:0000256" key="6">
    <source>
        <dbReference type="ARBA" id="ARBA00023002"/>
    </source>
</evidence>
<dbReference type="InterPro" id="IPR013766">
    <property type="entry name" value="Thioredoxin_domain"/>
</dbReference>
<keyword evidence="5" id="KW-0049">Antioxidant</keyword>
<dbReference type="EMBL" id="CAJVAS010000045">
    <property type="protein sequence ID" value="CAG7648924.1"/>
    <property type="molecule type" value="Genomic_DNA"/>
</dbReference>
<dbReference type="GO" id="GO:0008379">
    <property type="term" value="F:thioredoxin peroxidase activity"/>
    <property type="evidence" value="ECO:0007669"/>
    <property type="project" value="TreeGrafter"/>
</dbReference>
<protein>
    <recommendedName>
        <fullName evidence="3">thioredoxin-dependent peroxiredoxin</fullName>
        <ecNumber evidence="3">1.11.1.24</ecNumber>
    </recommendedName>
    <alternativeName>
        <fullName evidence="11">Bacterioferritin comigratory protein</fullName>
    </alternativeName>
    <alternativeName>
        <fullName evidence="9">Thioredoxin peroxidase</fullName>
    </alternativeName>
</protein>
<keyword evidence="8" id="KW-0676">Redox-active center</keyword>
<comment type="catalytic activity">
    <reaction evidence="12">
        <text>a hydroperoxide + [thioredoxin]-dithiol = an alcohol + [thioredoxin]-disulfide + H2O</text>
        <dbReference type="Rhea" id="RHEA:62620"/>
        <dbReference type="Rhea" id="RHEA-COMP:10698"/>
        <dbReference type="Rhea" id="RHEA-COMP:10700"/>
        <dbReference type="ChEBI" id="CHEBI:15377"/>
        <dbReference type="ChEBI" id="CHEBI:29950"/>
        <dbReference type="ChEBI" id="CHEBI:30879"/>
        <dbReference type="ChEBI" id="CHEBI:35924"/>
        <dbReference type="ChEBI" id="CHEBI:50058"/>
        <dbReference type="EC" id="1.11.1.24"/>
    </reaction>
</comment>
<dbReference type="FunFam" id="3.40.30.10:FF:000007">
    <property type="entry name" value="Thioredoxin-dependent thiol peroxidase"/>
    <property type="match status" value="1"/>
</dbReference>
<evidence type="ECO:0000256" key="11">
    <source>
        <dbReference type="ARBA" id="ARBA00041373"/>
    </source>
</evidence>
<keyword evidence="6 14" id="KW-0560">Oxidoreductase</keyword>
<evidence type="ECO:0000256" key="9">
    <source>
        <dbReference type="ARBA" id="ARBA00032824"/>
    </source>
</evidence>
<dbReference type="Pfam" id="PF00578">
    <property type="entry name" value="AhpC-TSA"/>
    <property type="match status" value="1"/>
</dbReference>
<dbReference type="InterPro" id="IPR000866">
    <property type="entry name" value="AhpC/TSA"/>
</dbReference>
<keyword evidence="7" id="KW-1015">Disulfide bond</keyword>
<evidence type="ECO:0000256" key="1">
    <source>
        <dbReference type="ARBA" id="ARBA00003330"/>
    </source>
</evidence>
<proteinExistence type="inferred from homology"/>
<name>A0A916K6N2_9BACL</name>
<reference evidence="14" key="1">
    <citation type="submission" date="2021-06" db="EMBL/GenBank/DDBJ databases">
        <authorList>
            <person name="Criscuolo A."/>
        </authorList>
    </citation>
    <scope>NUCLEOTIDE SEQUENCE</scope>
    <source>
        <strain evidence="14">CIP111600</strain>
    </source>
</reference>
<dbReference type="AlphaFoldDB" id="A0A916K6N2"/>
<dbReference type="GO" id="GO:0034599">
    <property type="term" value="P:cellular response to oxidative stress"/>
    <property type="evidence" value="ECO:0007669"/>
    <property type="project" value="TreeGrafter"/>
</dbReference>
<dbReference type="PIRSF" id="PIRSF000239">
    <property type="entry name" value="AHPC"/>
    <property type="match status" value="1"/>
</dbReference>
<evidence type="ECO:0000256" key="5">
    <source>
        <dbReference type="ARBA" id="ARBA00022862"/>
    </source>
</evidence>
<gene>
    <name evidence="14" type="primary">bcp_4</name>
    <name evidence="14" type="ORF">PAESOLCIP111_05735</name>
</gene>
<evidence type="ECO:0000259" key="13">
    <source>
        <dbReference type="PROSITE" id="PS51352"/>
    </source>
</evidence>
<dbReference type="InterPro" id="IPR050924">
    <property type="entry name" value="Peroxiredoxin_BCP/PrxQ"/>
</dbReference>
<evidence type="ECO:0000313" key="14">
    <source>
        <dbReference type="EMBL" id="CAG7648924.1"/>
    </source>
</evidence>
<keyword evidence="15" id="KW-1185">Reference proteome</keyword>
<dbReference type="Proteomes" id="UP000693672">
    <property type="component" value="Unassembled WGS sequence"/>
</dbReference>
<dbReference type="EC" id="1.11.1.24" evidence="3"/>